<keyword evidence="3" id="KW-1185">Reference proteome</keyword>
<dbReference type="KEGG" id="orb:IPMB12_01300"/>
<gene>
    <name evidence="2" type="ORF">IPMB12_01300</name>
</gene>
<evidence type="ECO:0000313" key="2">
    <source>
        <dbReference type="EMBL" id="QIQ20434.1"/>
    </source>
</evidence>
<dbReference type="InterPro" id="IPR029032">
    <property type="entry name" value="AhpD-like"/>
</dbReference>
<evidence type="ECO:0000259" key="1">
    <source>
        <dbReference type="Pfam" id="PF02627"/>
    </source>
</evidence>
<dbReference type="AlphaFoldDB" id="A0A6G9I9M8"/>
<organism evidence="2 3">
    <name type="scientific">Zophobihabitans entericus</name>
    <dbReference type="NCBI Taxonomy" id="1635327"/>
    <lineage>
        <taxon>Bacteria</taxon>
        <taxon>Pseudomonadati</taxon>
        <taxon>Pseudomonadota</taxon>
        <taxon>Gammaproteobacteria</taxon>
        <taxon>Orbales</taxon>
        <taxon>Orbaceae</taxon>
        <taxon>Zophobihabitans</taxon>
    </lineage>
</organism>
<dbReference type="InterPro" id="IPR003779">
    <property type="entry name" value="CMD-like"/>
</dbReference>
<dbReference type="EMBL" id="CP050253">
    <property type="protein sequence ID" value="QIQ20434.1"/>
    <property type="molecule type" value="Genomic_DNA"/>
</dbReference>
<accession>A0A6G9I9M8</accession>
<dbReference type="Proteomes" id="UP000501168">
    <property type="component" value="Chromosome"/>
</dbReference>
<dbReference type="SUPFAM" id="SSF69118">
    <property type="entry name" value="AhpD-like"/>
    <property type="match status" value="1"/>
</dbReference>
<evidence type="ECO:0000313" key="3">
    <source>
        <dbReference type="Proteomes" id="UP000501168"/>
    </source>
</evidence>
<reference evidence="2 3" key="1">
    <citation type="submission" date="2020-03" db="EMBL/GenBank/DDBJ databases">
        <title>Complete genome sequence of Orbus sp. IPMB12 (BCRC 80908).</title>
        <authorList>
            <person name="Lo W.-S."/>
            <person name="Chang T.-H."/>
            <person name="Kuo C.-H."/>
        </authorList>
    </citation>
    <scope>NUCLEOTIDE SEQUENCE [LARGE SCALE GENOMIC DNA]</scope>
    <source>
        <strain evidence="2 3">IPMB12</strain>
    </source>
</reference>
<dbReference type="PANTHER" id="PTHR34846:SF10">
    <property type="entry name" value="CYTOPLASMIC PROTEIN"/>
    <property type="match status" value="1"/>
</dbReference>
<feature type="domain" description="Carboxymuconolactone decarboxylase-like" evidence="1">
    <location>
        <begin position="11"/>
        <end position="96"/>
    </location>
</feature>
<dbReference type="PANTHER" id="PTHR34846">
    <property type="entry name" value="4-CARBOXYMUCONOLACTONE DECARBOXYLASE FAMILY PROTEIN (AFU_ORTHOLOGUE AFUA_6G11590)"/>
    <property type="match status" value="1"/>
</dbReference>
<dbReference type="Pfam" id="PF02627">
    <property type="entry name" value="CMD"/>
    <property type="match status" value="1"/>
</dbReference>
<dbReference type="RefSeq" id="WP_166914183.1">
    <property type="nucleotide sequence ID" value="NZ_CP050253.1"/>
</dbReference>
<dbReference type="GO" id="GO:0051920">
    <property type="term" value="F:peroxiredoxin activity"/>
    <property type="evidence" value="ECO:0007669"/>
    <property type="project" value="InterPro"/>
</dbReference>
<protein>
    <submittedName>
        <fullName evidence="2">Carboxymuconolactone decarboxylase family protein</fullName>
    </submittedName>
</protein>
<dbReference type="InParanoid" id="A0A6G9I9M8"/>
<dbReference type="Gene3D" id="1.20.1290.10">
    <property type="entry name" value="AhpD-like"/>
    <property type="match status" value="1"/>
</dbReference>
<name>A0A6G9I9M8_9GAMM</name>
<proteinExistence type="predicted"/>
<sequence>MTRINLGKVLPKVYQAMAQMDKEVNQMIAESGIKSGFAHLLKLHISQLNGCAFCIRLHMQDASKDNESYERISLLSVRHETKYYTEEELVALDLAEAITLVAADHIPDAIYHKATQTLGEQKVAAVEWLSVTMNAWNRIGIASRYEVAPVE</sequence>